<dbReference type="PANTHER" id="PTHR24026:SF133">
    <property type="entry name" value="CADHERIN-RELATED FAMILY MEMBER 2"/>
    <property type="match status" value="1"/>
</dbReference>
<evidence type="ECO:0000259" key="9">
    <source>
        <dbReference type="PROSITE" id="PS50268"/>
    </source>
</evidence>
<evidence type="ECO:0000256" key="7">
    <source>
        <dbReference type="PROSITE-ProRule" id="PRU00043"/>
    </source>
</evidence>
<keyword evidence="6" id="KW-0472">Membrane</keyword>
<dbReference type="SUPFAM" id="SSF49313">
    <property type="entry name" value="Cadherin-like"/>
    <property type="match status" value="3"/>
</dbReference>
<evidence type="ECO:0000256" key="8">
    <source>
        <dbReference type="SAM" id="SignalP"/>
    </source>
</evidence>
<feature type="chain" id="PRO_5036221165" description="Cadherin domain-containing protein" evidence="8">
    <location>
        <begin position="18"/>
        <end position="1127"/>
    </location>
</feature>
<evidence type="ECO:0000256" key="4">
    <source>
        <dbReference type="ARBA" id="ARBA00022837"/>
    </source>
</evidence>
<feature type="domain" description="Cadherin" evidence="9">
    <location>
        <begin position="1053"/>
        <end position="1122"/>
    </location>
</feature>
<dbReference type="CDD" id="cd11304">
    <property type="entry name" value="Cadherin_repeat"/>
    <property type="match status" value="4"/>
</dbReference>
<keyword evidence="4 7" id="KW-0106">Calcium</keyword>
<evidence type="ECO:0000256" key="1">
    <source>
        <dbReference type="ARBA" id="ARBA00004370"/>
    </source>
</evidence>
<proteinExistence type="predicted"/>
<keyword evidence="3" id="KW-0677">Repeat</keyword>
<gene>
    <name evidence="10" type="ORF">BOKJ2_LOCUS8532</name>
</gene>
<evidence type="ECO:0000256" key="3">
    <source>
        <dbReference type="ARBA" id="ARBA00022737"/>
    </source>
</evidence>
<dbReference type="AlphaFoldDB" id="A0A811KVZ8"/>
<dbReference type="Proteomes" id="UP000614601">
    <property type="component" value="Unassembled WGS sequence"/>
</dbReference>
<dbReference type="InterPro" id="IPR015919">
    <property type="entry name" value="Cadherin-like_sf"/>
</dbReference>
<dbReference type="InterPro" id="IPR002126">
    <property type="entry name" value="Cadherin-like_dom"/>
</dbReference>
<dbReference type="PRINTS" id="PR00205">
    <property type="entry name" value="CADHERIN"/>
</dbReference>
<dbReference type="GO" id="GO:0007156">
    <property type="term" value="P:homophilic cell adhesion via plasma membrane adhesion molecules"/>
    <property type="evidence" value="ECO:0007669"/>
    <property type="project" value="InterPro"/>
</dbReference>
<name>A0A811KVZ8_9BILA</name>
<reference evidence="10" key="1">
    <citation type="submission" date="2020-09" db="EMBL/GenBank/DDBJ databases">
        <authorList>
            <person name="Kikuchi T."/>
        </authorList>
    </citation>
    <scope>NUCLEOTIDE SEQUENCE</scope>
    <source>
        <strain evidence="10">SH1</strain>
    </source>
</reference>
<dbReference type="EMBL" id="CAJFDH010000004">
    <property type="protein sequence ID" value="CAD5219614.1"/>
    <property type="molecule type" value="Genomic_DNA"/>
</dbReference>
<dbReference type="OrthoDB" id="6252479at2759"/>
<dbReference type="Proteomes" id="UP000783686">
    <property type="component" value="Unassembled WGS sequence"/>
</dbReference>
<sequence>MDIPWIFLFLLLIYCDGQKLELEKKERLAKVLEDIRAKIISDDDSEYVEGSGVGNDEQFVANLVVRPGFPVDKHKPTLQFMPHFENDFFEFMVPEGVSDKPGVMAILLFYGILDSSLPEFSLSGNGSEFLEIGDLTVTQTQNYALIEVPILKQGNLNLPYSNGSFLLTITAKQKGMENKANLLVEIIPVTGVEFLSIRPGSLDLTQGQDYVDEDVASGEAPAEVAPKVQGPPVIEIVVKGAKDGIFSVSESLLRFSRVPGVEIEVNVRNYSNPTDYIELSLEPSDVFAARPQMVSPGEPVQLVVLDSNALDFEATPKELHFKLNARLRGKFKSVAKESVHLVAEKVDESDQPPVFERERYMFGIDTEWKHDSEVGEVKAVDLDSAQNIQYTLLGHGSQKFKLHNGILYVDCGMSEKCFDKGHEYHLLALAVDQTGQTSKPASIMIKVESTVSEECYIEVPSKELTVRNGKLQYPFNFVVNNIRRSIIPKFTVKLDGKAKKYFEIEALTKRLHNLKLIQEIPDGKYSLDLVLGQKSGKQRTRITVVSKNESQVKFKKHNHTVTLATVKTGLAVLTVDLTGKRPKHVKFVINGITSNWVSINPKSGQVTVTQTPKASETLRFTVTAYNTKTGKILDEATVTLKYKGEKPVEADTSSKVLYYHKEGLKFKKDRSLKTQKIVGYNHNRQQVVVSDGKYNGSPNGDMYISYDLLKMFNYMQVFFAGPFDKQVIYTLLNEDPSNNRKPVFVSPWMSDFEEITVTDVPSDSHRDIICLPCVYNGHTIGNVTLTSDLNVVYSTKTGCLHTFEKIQGEHKIRLECYNDDEKTTATIKLATVATVNSVQLKDKTVTISENENSTVIAKYSVPNASKFKFELSGENSDLFYVTVTADEVTVKASSKLNFDFEDTKSYALFVTVVDSSGGRKTALLLITVLDVNDNYPVITVVPKVLHTYSHWTKDVTVTSIRARDADSGDNGKLQYEILEASFLKIDRTSGIVTVSEDLEPFGREEPYIVTLKVADHGDPAKSTILDIPVYVHTVIEAFDKQIEILSPSENCIVEISEDEKINSTVFNAKAVLKGMDLDDALLKYYIKPESESASDFLQMDEETGDMRLLKLLDYEELSHLTVSSLEQ</sequence>
<dbReference type="PROSITE" id="PS00232">
    <property type="entry name" value="CADHERIN_1"/>
    <property type="match status" value="1"/>
</dbReference>
<dbReference type="SMART" id="SM00112">
    <property type="entry name" value="CA"/>
    <property type="match status" value="2"/>
</dbReference>
<comment type="subcellular location">
    <subcellularLocation>
        <location evidence="1">Membrane</location>
    </subcellularLocation>
</comment>
<dbReference type="GO" id="GO:0005886">
    <property type="term" value="C:plasma membrane"/>
    <property type="evidence" value="ECO:0007669"/>
    <property type="project" value="InterPro"/>
</dbReference>
<evidence type="ECO:0000313" key="10">
    <source>
        <dbReference type="EMBL" id="CAD5219614.1"/>
    </source>
</evidence>
<keyword evidence="2" id="KW-0812">Transmembrane</keyword>
<dbReference type="PROSITE" id="PS50268">
    <property type="entry name" value="CADHERIN_2"/>
    <property type="match status" value="3"/>
</dbReference>
<feature type="domain" description="Cadherin" evidence="9">
    <location>
        <begin position="957"/>
        <end position="1049"/>
    </location>
</feature>
<dbReference type="GO" id="GO:0005509">
    <property type="term" value="F:calcium ion binding"/>
    <property type="evidence" value="ECO:0007669"/>
    <property type="project" value="UniProtKB-UniRule"/>
</dbReference>
<comment type="caution">
    <text evidence="10">The sequence shown here is derived from an EMBL/GenBank/DDBJ whole genome shotgun (WGS) entry which is preliminary data.</text>
</comment>
<organism evidence="10 11">
    <name type="scientific">Bursaphelenchus okinawaensis</name>
    <dbReference type="NCBI Taxonomy" id="465554"/>
    <lineage>
        <taxon>Eukaryota</taxon>
        <taxon>Metazoa</taxon>
        <taxon>Ecdysozoa</taxon>
        <taxon>Nematoda</taxon>
        <taxon>Chromadorea</taxon>
        <taxon>Rhabditida</taxon>
        <taxon>Tylenchina</taxon>
        <taxon>Tylenchomorpha</taxon>
        <taxon>Aphelenchoidea</taxon>
        <taxon>Aphelenchoididae</taxon>
        <taxon>Bursaphelenchus</taxon>
    </lineage>
</organism>
<dbReference type="InterPro" id="IPR020894">
    <property type="entry name" value="Cadherin_CS"/>
</dbReference>
<keyword evidence="8" id="KW-0732">Signal</keyword>
<dbReference type="EMBL" id="CAJFCW020000004">
    <property type="protein sequence ID" value="CAG9112705.1"/>
    <property type="molecule type" value="Genomic_DNA"/>
</dbReference>
<keyword evidence="11" id="KW-1185">Reference proteome</keyword>
<evidence type="ECO:0000256" key="6">
    <source>
        <dbReference type="ARBA" id="ARBA00023136"/>
    </source>
</evidence>
<feature type="signal peptide" evidence="8">
    <location>
        <begin position="1"/>
        <end position="17"/>
    </location>
</feature>
<feature type="domain" description="Cadherin" evidence="9">
    <location>
        <begin position="844"/>
        <end position="938"/>
    </location>
</feature>
<dbReference type="PANTHER" id="PTHR24026">
    <property type="entry name" value="FAT ATYPICAL CADHERIN-RELATED"/>
    <property type="match status" value="1"/>
</dbReference>
<protein>
    <recommendedName>
        <fullName evidence="9">Cadherin domain-containing protein</fullName>
    </recommendedName>
</protein>
<accession>A0A811KVZ8</accession>
<evidence type="ECO:0000256" key="2">
    <source>
        <dbReference type="ARBA" id="ARBA00022692"/>
    </source>
</evidence>
<evidence type="ECO:0000313" key="11">
    <source>
        <dbReference type="Proteomes" id="UP000614601"/>
    </source>
</evidence>
<dbReference type="Gene3D" id="2.60.40.60">
    <property type="entry name" value="Cadherins"/>
    <property type="match status" value="4"/>
</dbReference>
<keyword evidence="5" id="KW-1133">Transmembrane helix</keyword>
<evidence type="ECO:0000256" key="5">
    <source>
        <dbReference type="ARBA" id="ARBA00022989"/>
    </source>
</evidence>